<dbReference type="SMART" id="SM00387">
    <property type="entry name" value="HATPase_c"/>
    <property type="match status" value="1"/>
</dbReference>
<dbReference type="Pfam" id="PF00672">
    <property type="entry name" value="HAMP"/>
    <property type="match status" value="1"/>
</dbReference>
<dbReference type="PANTHER" id="PTHR45528:SF11">
    <property type="entry name" value="HISTIDINE KINASE"/>
    <property type="match status" value="1"/>
</dbReference>
<keyword evidence="21" id="KW-1185">Reference proteome</keyword>
<dbReference type="PROSITE" id="PS50885">
    <property type="entry name" value="HAMP"/>
    <property type="match status" value="1"/>
</dbReference>
<dbReference type="Pfam" id="PF00512">
    <property type="entry name" value="HisKA"/>
    <property type="match status" value="1"/>
</dbReference>
<dbReference type="Proteomes" id="UP001161691">
    <property type="component" value="Unassembled WGS sequence"/>
</dbReference>
<evidence type="ECO:0000259" key="18">
    <source>
        <dbReference type="PROSITE" id="PS50109"/>
    </source>
</evidence>
<evidence type="ECO:0000256" key="12">
    <source>
        <dbReference type="ARBA" id="ARBA00023012"/>
    </source>
</evidence>
<dbReference type="Gene3D" id="1.10.287.130">
    <property type="match status" value="1"/>
</dbReference>
<dbReference type="Gene3D" id="6.10.340.10">
    <property type="match status" value="1"/>
</dbReference>
<comment type="caution">
    <text evidence="20">The sequence shown here is derived from an EMBL/GenBank/DDBJ whole genome shotgun (WGS) entry which is preliminary data.</text>
</comment>
<dbReference type="PANTHER" id="PTHR45528">
    <property type="entry name" value="SENSOR HISTIDINE KINASE CPXA"/>
    <property type="match status" value="1"/>
</dbReference>
<sequence length="454" mass="50561">MIKSLYVRIVLTFLAAVVVSLFLSLLLIVRLFETRIIGYVQNEMIANGKDIIQSYIGSYPEHSELLAKGIAVTATVNFYGSNGQMLHKDVMPADKRIAVDTEKIDFVLNGGVYRGKAPDDAFVVGLPFQIGGERFALFTEPEIGPFMRLIGNFFRIELLFVLIIGSVFILIAAVFIVRPLKRLTDATRRMSKGDFGIVIRSKRKDEIGQLTRSFNLMAQELGALEKTRQQFVSNVSHEIQSPLTSIKGFTKALKHKKMDEEKRLQLLSIIEEETERLSRLGEDLLQLSSLEYEHLELNLRAYRLDEQLRKAVIALEPQWTQKSLRIELELASLDIVADEDRIYQLWINLLGNAIKFTDACGEIRLVAGQQGETAVVSVQDTGAGIPEGQLDAIFQPFYKVDLSRTSAVPGNGIGLSIVKRIVGLHQGDIQVTSAPGEGTTFRITLPLAPPSGKM</sequence>
<dbReference type="InterPro" id="IPR003660">
    <property type="entry name" value="HAMP_dom"/>
</dbReference>
<evidence type="ECO:0000256" key="8">
    <source>
        <dbReference type="ARBA" id="ARBA00022741"/>
    </source>
</evidence>
<feature type="domain" description="HAMP" evidence="19">
    <location>
        <begin position="174"/>
        <end position="226"/>
    </location>
</feature>
<evidence type="ECO:0000256" key="9">
    <source>
        <dbReference type="ARBA" id="ARBA00022777"/>
    </source>
</evidence>
<keyword evidence="11 17" id="KW-1133">Transmembrane helix</keyword>
<dbReference type="PROSITE" id="PS50109">
    <property type="entry name" value="HIS_KIN"/>
    <property type="match status" value="1"/>
</dbReference>
<dbReference type="GO" id="GO:0016301">
    <property type="term" value="F:kinase activity"/>
    <property type="evidence" value="ECO:0007669"/>
    <property type="project" value="UniProtKB-KW"/>
</dbReference>
<reference evidence="20" key="1">
    <citation type="submission" date="2023-04" db="EMBL/GenBank/DDBJ databases">
        <title>Comparative genomic analysis of Cohnella hashimotonis sp. nov., isolated from the International Space Station.</title>
        <authorList>
            <person name="Venkateswaran K."/>
            <person name="Simpson A."/>
        </authorList>
    </citation>
    <scope>NUCLEOTIDE SEQUENCE</scope>
    <source>
        <strain evidence="20">F6_2S_P_1</strain>
    </source>
</reference>
<evidence type="ECO:0000256" key="11">
    <source>
        <dbReference type="ARBA" id="ARBA00022989"/>
    </source>
</evidence>
<evidence type="ECO:0000256" key="17">
    <source>
        <dbReference type="SAM" id="Phobius"/>
    </source>
</evidence>
<dbReference type="Gene3D" id="3.30.565.10">
    <property type="entry name" value="Histidine kinase-like ATPase, C-terminal domain"/>
    <property type="match status" value="1"/>
</dbReference>
<organism evidence="20 21">
    <name type="scientific">Cohnella hashimotonis</name>
    <dbReference type="NCBI Taxonomy" id="2826895"/>
    <lineage>
        <taxon>Bacteria</taxon>
        <taxon>Bacillati</taxon>
        <taxon>Bacillota</taxon>
        <taxon>Bacilli</taxon>
        <taxon>Bacillales</taxon>
        <taxon>Paenibacillaceae</taxon>
        <taxon>Cohnella</taxon>
    </lineage>
</organism>
<dbReference type="SMART" id="SM00388">
    <property type="entry name" value="HisKA"/>
    <property type="match status" value="1"/>
</dbReference>
<dbReference type="EC" id="2.7.13.3" evidence="3"/>
<keyword evidence="10" id="KW-0067">ATP-binding</keyword>
<keyword evidence="13" id="KW-0843">Virulence</keyword>
<name>A0ABT6TSX4_9BACL</name>
<evidence type="ECO:0000313" key="20">
    <source>
        <dbReference type="EMBL" id="MDI4649313.1"/>
    </source>
</evidence>
<dbReference type="InterPro" id="IPR036097">
    <property type="entry name" value="HisK_dim/P_sf"/>
</dbReference>
<protein>
    <recommendedName>
        <fullName evidence="16">Heme sensor protein HssS</fullName>
        <ecNumber evidence="3">2.7.13.3</ecNumber>
    </recommendedName>
</protein>
<keyword evidence="4" id="KW-1003">Cell membrane</keyword>
<dbReference type="CDD" id="cd00075">
    <property type="entry name" value="HATPase"/>
    <property type="match status" value="1"/>
</dbReference>
<keyword evidence="8" id="KW-0547">Nucleotide-binding</keyword>
<keyword evidence="14 17" id="KW-0472">Membrane</keyword>
<dbReference type="SUPFAM" id="SSF55874">
    <property type="entry name" value="ATPase domain of HSP90 chaperone/DNA topoisomerase II/histidine kinase"/>
    <property type="match status" value="1"/>
</dbReference>
<evidence type="ECO:0000256" key="3">
    <source>
        <dbReference type="ARBA" id="ARBA00012438"/>
    </source>
</evidence>
<dbReference type="RefSeq" id="WP_282911968.1">
    <property type="nucleotide sequence ID" value="NZ_JAGRPV010000001.1"/>
</dbReference>
<keyword evidence="9 20" id="KW-0418">Kinase</keyword>
<accession>A0ABT6TSX4</accession>
<evidence type="ECO:0000256" key="15">
    <source>
        <dbReference type="ARBA" id="ARBA00037219"/>
    </source>
</evidence>
<dbReference type="InterPro" id="IPR036890">
    <property type="entry name" value="HATPase_C_sf"/>
</dbReference>
<evidence type="ECO:0000256" key="16">
    <source>
        <dbReference type="ARBA" id="ARBA00040841"/>
    </source>
</evidence>
<dbReference type="EMBL" id="JAGRPV010000001">
    <property type="protein sequence ID" value="MDI4649313.1"/>
    <property type="molecule type" value="Genomic_DNA"/>
</dbReference>
<evidence type="ECO:0000256" key="13">
    <source>
        <dbReference type="ARBA" id="ARBA00023026"/>
    </source>
</evidence>
<comment type="function">
    <text evidence="15">Member of the two-component regulatory system HssS/HssR involved in intracellular heme homeostasis and tempering of staphylococcal virulence. HssS functions as a heme sensor histidine kinase which is autophosphorylated at a histidine residue and transfers its phosphate group to an aspartate residue of HssR. HssR/HssS activates the expression of hrtAB, an efflux pump, in response to extracellular heme, hemin, hemoglobin or blood.</text>
</comment>
<evidence type="ECO:0000256" key="14">
    <source>
        <dbReference type="ARBA" id="ARBA00023136"/>
    </source>
</evidence>
<evidence type="ECO:0000256" key="10">
    <source>
        <dbReference type="ARBA" id="ARBA00022840"/>
    </source>
</evidence>
<comment type="subcellular location">
    <subcellularLocation>
        <location evidence="2">Cell membrane</location>
        <topology evidence="2">Multi-pass membrane protein</topology>
    </subcellularLocation>
</comment>
<feature type="transmembrane region" description="Helical" evidence="17">
    <location>
        <begin position="6"/>
        <end position="29"/>
    </location>
</feature>
<evidence type="ECO:0000256" key="4">
    <source>
        <dbReference type="ARBA" id="ARBA00022475"/>
    </source>
</evidence>
<proteinExistence type="predicted"/>
<evidence type="ECO:0000256" key="7">
    <source>
        <dbReference type="ARBA" id="ARBA00022692"/>
    </source>
</evidence>
<keyword evidence="7 17" id="KW-0812">Transmembrane</keyword>
<dbReference type="CDD" id="cd00082">
    <property type="entry name" value="HisKA"/>
    <property type="match status" value="1"/>
</dbReference>
<dbReference type="InterPro" id="IPR004358">
    <property type="entry name" value="Sig_transdc_His_kin-like_C"/>
</dbReference>
<dbReference type="InterPro" id="IPR050398">
    <property type="entry name" value="HssS/ArlS-like"/>
</dbReference>
<gene>
    <name evidence="20" type="ORF">KB449_30540</name>
</gene>
<dbReference type="Pfam" id="PF02518">
    <property type="entry name" value="HATPase_c"/>
    <property type="match status" value="1"/>
</dbReference>
<dbReference type="SMART" id="SM00304">
    <property type="entry name" value="HAMP"/>
    <property type="match status" value="1"/>
</dbReference>
<evidence type="ECO:0000313" key="21">
    <source>
        <dbReference type="Proteomes" id="UP001161691"/>
    </source>
</evidence>
<keyword evidence="6" id="KW-0808">Transferase</keyword>
<dbReference type="SUPFAM" id="SSF158472">
    <property type="entry name" value="HAMP domain-like"/>
    <property type="match status" value="1"/>
</dbReference>
<keyword evidence="5" id="KW-0597">Phosphoprotein</keyword>
<evidence type="ECO:0000256" key="2">
    <source>
        <dbReference type="ARBA" id="ARBA00004651"/>
    </source>
</evidence>
<dbReference type="PRINTS" id="PR00344">
    <property type="entry name" value="BCTRLSENSOR"/>
</dbReference>
<feature type="transmembrane region" description="Helical" evidence="17">
    <location>
        <begin position="156"/>
        <end position="177"/>
    </location>
</feature>
<evidence type="ECO:0000256" key="5">
    <source>
        <dbReference type="ARBA" id="ARBA00022553"/>
    </source>
</evidence>
<comment type="catalytic activity">
    <reaction evidence="1">
        <text>ATP + protein L-histidine = ADP + protein N-phospho-L-histidine.</text>
        <dbReference type="EC" id="2.7.13.3"/>
    </reaction>
</comment>
<dbReference type="InterPro" id="IPR003594">
    <property type="entry name" value="HATPase_dom"/>
</dbReference>
<feature type="domain" description="Histidine kinase" evidence="18">
    <location>
        <begin position="234"/>
        <end position="449"/>
    </location>
</feature>
<dbReference type="SUPFAM" id="SSF47384">
    <property type="entry name" value="Homodimeric domain of signal transducing histidine kinase"/>
    <property type="match status" value="1"/>
</dbReference>
<dbReference type="InterPro" id="IPR005467">
    <property type="entry name" value="His_kinase_dom"/>
</dbReference>
<dbReference type="CDD" id="cd06225">
    <property type="entry name" value="HAMP"/>
    <property type="match status" value="1"/>
</dbReference>
<keyword evidence="12" id="KW-0902">Two-component regulatory system</keyword>
<dbReference type="InterPro" id="IPR003661">
    <property type="entry name" value="HisK_dim/P_dom"/>
</dbReference>
<evidence type="ECO:0000256" key="1">
    <source>
        <dbReference type="ARBA" id="ARBA00000085"/>
    </source>
</evidence>
<evidence type="ECO:0000259" key="19">
    <source>
        <dbReference type="PROSITE" id="PS50885"/>
    </source>
</evidence>
<evidence type="ECO:0000256" key="6">
    <source>
        <dbReference type="ARBA" id="ARBA00022679"/>
    </source>
</evidence>